<reference evidence="2" key="1">
    <citation type="journal article" date="2023" name="Front. Plant Sci.">
        <title>Chromosomal-level genome assembly of Melastoma candidum provides insights into trichome evolution.</title>
        <authorList>
            <person name="Zhong Y."/>
            <person name="Wu W."/>
            <person name="Sun C."/>
            <person name="Zou P."/>
            <person name="Liu Y."/>
            <person name="Dai S."/>
            <person name="Zhou R."/>
        </authorList>
    </citation>
    <scope>NUCLEOTIDE SEQUENCE [LARGE SCALE GENOMIC DNA]</scope>
</reference>
<proteinExistence type="predicted"/>
<organism evidence="1 2">
    <name type="scientific">Melastoma candidum</name>
    <dbReference type="NCBI Taxonomy" id="119954"/>
    <lineage>
        <taxon>Eukaryota</taxon>
        <taxon>Viridiplantae</taxon>
        <taxon>Streptophyta</taxon>
        <taxon>Embryophyta</taxon>
        <taxon>Tracheophyta</taxon>
        <taxon>Spermatophyta</taxon>
        <taxon>Magnoliopsida</taxon>
        <taxon>eudicotyledons</taxon>
        <taxon>Gunneridae</taxon>
        <taxon>Pentapetalae</taxon>
        <taxon>rosids</taxon>
        <taxon>malvids</taxon>
        <taxon>Myrtales</taxon>
        <taxon>Melastomataceae</taxon>
        <taxon>Melastomatoideae</taxon>
        <taxon>Melastomateae</taxon>
        <taxon>Melastoma</taxon>
    </lineage>
</organism>
<protein>
    <submittedName>
        <fullName evidence="1">Uncharacterized protein</fullName>
    </submittedName>
</protein>
<keyword evidence="2" id="KW-1185">Reference proteome</keyword>
<dbReference type="Proteomes" id="UP001057402">
    <property type="component" value="Chromosome 10"/>
</dbReference>
<gene>
    <name evidence="1" type="ORF">MLD38_032236</name>
</gene>
<dbReference type="EMBL" id="CM042889">
    <property type="protein sequence ID" value="KAI4318546.1"/>
    <property type="molecule type" value="Genomic_DNA"/>
</dbReference>
<sequence>MTEFNRTEKDITPMGRFPHYGILKEDYQLIQGCCVAQRSAWLWTKFGHRHFQTTEEKNRFYVRLNAWLLSANCLVFRL</sequence>
<name>A0ACB9M3M7_9MYRT</name>
<accession>A0ACB9M3M7</accession>
<evidence type="ECO:0000313" key="1">
    <source>
        <dbReference type="EMBL" id="KAI4318546.1"/>
    </source>
</evidence>
<comment type="caution">
    <text evidence="1">The sequence shown here is derived from an EMBL/GenBank/DDBJ whole genome shotgun (WGS) entry which is preliminary data.</text>
</comment>
<evidence type="ECO:0000313" key="2">
    <source>
        <dbReference type="Proteomes" id="UP001057402"/>
    </source>
</evidence>